<dbReference type="EMBL" id="MEZX01000001">
    <property type="protein sequence ID" value="OGD65125.1"/>
    <property type="molecule type" value="Genomic_DNA"/>
</dbReference>
<dbReference type="Proteomes" id="UP000177481">
    <property type="component" value="Unassembled WGS sequence"/>
</dbReference>
<name>A0A1F5ECN1_9BACT</name>
<dbReference type="STRING" id="1797471.A3A71_03525"/>
<dbReference type="AlphaFoldDB" id="A0A1F5ECN1"/>
<feature type="transmembrane region" description="Helical" evidence="2">
    <location>
        <begin position="203"/>
        <end position="221"/>
    </location>
</feature>
<gene>
    <name evidence="3" type="ORF">A3A71_03525</name>
</gene>
<evidence type="ECO:0000313" key="3">
    <source>
        <dbReference type="EMBL" id="OGD65125.1"/>
    </source>
</evidence>
<reference evidence="3 4" key="1">
    <citation type="journal article" date="2016" name="Nat. Commun.">
        <title>Thousands of microbial genomes shed light on interconnected biogeochemical processes in an aquifer system.</title>
        <authorList>
            <person name="Anantharaman K."/>
            <person name="Brown C.T."/>
            <person name="Hug L.A."/>
            <person name="Sharon I."/>
            <person name="Castelle C.J."/>
            <person name="Probst A.J."/>
            <person name="Thomas B.C."/>
            <person name="Singh A."/>
            <person name="Wilkins M.J."/>
            <person name="Karaoz U."/>
            <person name="Brodie E.L."/>
            <person name="Williams K.H."/>
            <person name="Hubbard S.S."/>
            <person name="Banfield J.F."/>
        </authorList>
    </citation>
    <scope>NUCLEOTIDE SEQUENCE [LARGE SCALE GENOMIC DNA]</scope>
</reference>
<accession>A0A1F5ECN1</accession>
<evidence type="ECO:0000313" key="4">
    <source>
        <dbReference type="Proteomes" id="UP000177481"/>
    </source>
</evidence>
<evidence type="ECO:0000256" key="2">
    <source>
        <dbReference type="SAM" id="Phobius"/>
    </source>
</evidence>
<keyword evidence="2" id="KW-0812">Transmembrane</keyword>
<comment type="caution">
    <text evidence="3">The sequence shown here is derived from an EMBL/GenBank/DDBJ whole genome shotgun (WGS) entry which is preliminary data.</text>
</comment>
<protein>
    <recommendedName>
        <fullName evidence="5">Baseplate protein J-like domain-containing protein</fullName>
    </recommendedName>
</protein>
<feature type="region of interest" description="Disordered" evidence="1">
    <location>
        <begin position="111"/>
        <end position="164"/>
    </location>
</feature>
<proteinExistence type="predicted"/>
<sequence length="571" mass="60315">MKPIYLEPDEEITSVIDKLKSAESRDVAVVVPKNSTLFQSLINLKLLQREAANLDKRVSLISTNKIGARLARQVGLETYANLGGLAGTAPTATPNPIPLAATTMIDGVKVNQYTGPQGSESGEVVQDAEPAQPVEELPKEEASPPAPEEGSELAPEPAETVPPKVGETISVDELPSIVSRQKTAPRYKVERTPIDFKLPWKSLIATVIILLISFTIIFVFLPKATVTLTLQAESKSKTLLLNAKTTADSSPSTIAGSLLTSEGSTTKKITATGKKDIGTKSSGRITFYNKASSSSVTLAALASVSSSGKIFSLNSAITIPGASVSGGSVVPGQASGSVTAAVSGNAYNLQSAQFTISGQGALVYATGSTSGGVTKTVTVLSQGDIDKVISSAKKELVAEAEKDLGKKGEGQTVLDGSVRQKVKEQDIDRSVGEQVDSATLKLTLSLSVIAFDKNAVLEKVRLELSKGITDNQQLVLPENTSPKLTFKKYDSSNSVMTFNVEAEGFVAPKIDKTAIAKQINNLTFDAAQAALKSQSEVTETTVDVTPSWWIRRLPILPSMITVEYGFVESTK</sequence>
<evidence type="ECO:0000256" key="1">
    <source>
        <dbReference type="SAM" id="MobiDB-lite"/>
    </source>
</evidence>
<evidence type="ECO:0008006" key="5">
    <source>
        <dbReference type="Google" id="ProtNLM"/>
    </source>
</evidence>
<feature type="compositionally biased region" description="Polar residues" evidence="1">
    <location>
        <begin position="111"/>
        <end position="120"/>
    </location>
</feature>
<keyword evidence="2" id="KW-1133">Transmembrane helix</keyword>
<organism evidence="3 4">
    <name type="scientific">Candidatus Berkelbacteria bacterium RIFCSPLOWO2_01_FULL_50_28</name>
    <dbReference type="NCBI Taxonomy" id="1797471"/>
    <lineage>
        <taxon>Bacteria</taxon>
        <taxon>Candidatus Berkelbacteria</taxon>
    </lineage>
</organism>
<keyword evidence="2" id="KW-0472">Membrane</keyword>